<accession>A0A9N9NE22</accession>
<sequence length="59" mass="7053">SPSINVDDGTWSISHFHQYWNREHGEDPKQNYFKSADALEKSLRAIFLQELRFQKNRES</sequence>
<feature type="non-terminal residue" evidence="1">
    <location>
        <position position="1"/>
    </location>
</feature>
<gene>
    <name evidence="1" type="ORF">FCALED_LOCUS14686</name>
</gene>
<keyword evidence="2" id="KW-1185">Reference proteome</keyword>
<proteinExistence type="predicted"/>
<protein>
    <submittedName>
        <fullName evidence="1">666_t:CDS:1</fullName>
    </submittedName>
</protein>
<dbReference type="EMBL" id="CAJVPQ010011237">
    <property type="protein sequence ID" value="CAG8726261.1"/>
    <property type="molecule type" value="Genomic_DNA"/>
</dbReference>
<dbReference type="Proteomes" id="UP000789570">
    <property type="component" value="Unassembled WGS sequence"/>
</dbReference>
<dbReference type="AlphaFoldDB" id="A0A9N9NE22"/>
<reference evidence="1" key="1">
    <citation type="submission" date="2021-06" db="EMBL/GenBank/DDBJ databases">
        <authorList>
            <person name="Kallberg Y."/>
            <person name="Tangrot J."/>
            <person name="Rosling A."/>
        </authorList>
    </citation>
    <scope>NUCLEOTIDE SEQUENCE</scope>
    <source>
        <strain evidence="1">UK204</strain>
    </source>
</reference>
<organism evidence="1 2">
    <name type="scientific">Funneliformis caledonium</name>
    <dbReference type="NCBI Taxonomy" id="1117310"/>
    <lineage>
        <taxon>Eukaryota</taxon>
        <taxon>Fungi</taxon>
        <taxon>Fungi incertae sedis</taxon>
        <taxon>Mucoromycota</taxon>
        <taxon>Glomeromycotina</taxon>
        <taxon>Glomeromycetes</taxon>
        <taxon>Glomerales</taxon>
        <taxon>Glomeraceae</taxon>
        <taxon>Funneliformis</taxon>
    </lineage>
</organism>
<comment type="caution">
    <text evidence="1">The sequence shown here is derived from an EMBL/GenBank/DDBJ whole genome shotgun (WGS) entry which is preliminary data.</text>
</comment>
<evidence type="ECO:0000313" key="1">
    <source>
        <dbReference type="EMBL" id="CAG8726261.1"/>
    </source>
</evidence>
<evidence type="ECO:0000313" key="2">
    <source>
        <dbReference type="Proteomes" id="UP000789570"/>
    </source>
</evidence>
<name>A0A9N9NE22_9GLOM</name>